<evidence type="ECO:0000313" key="2">
    <source>
        <dbReference type="Proteomes" id="UP000192393"/>
    </source>
</evidence>
<gene>
    <name evidence="1" type="ORF">SAMN06296427_106113</name>
</gene>
<name>A0A1W2BFT6_9FLAO</name>
<keyword evidence="2" id="KW-1185">Reference proteome</keyword>
<reference evidence="1 2" key="1">
    <citation type="submission" date="2017-04" db="EMBL/GenBank/DDBJ databases">
        <authorList>
            <person name="Afonso C.L."/>
            <person name="Miller P.J."/>
            <person name="Scott M.A."/>
            <person name="Spackman E."/>
            <person name="Goraichik I."/>
            <person name="Dimitrov K.M."/>
            <person name="Suarez D.L."/>
            <person name="Swayne D.E."/>
        </authorList>
    </citation>
    <scope>NUCLEOTIDE SEQUENCE [LARGE SCALE GENOMIC DNA]</scope>
    <source>
        <strain evidence="1 2">CGMCC 1.12708</strain>
    </source>
</reference>
<protein>
    <submittedName>
        <fullName evidence="1">Uncharacterized protein</fullName>
    </submittedName>
</protein>
<organism evidence="1 2">
    <name type="scientific">Moheibacter sediminis</name>
    <dbReference type="NCBI Taxonomy" id="1434700"/>
    <lineage>
        <taxon>Bacteria</taxon>
        <taxon>Pseudomonadati</taxon>
        <taxon>Bacteroidota</taxon>
        <taxon>Flavobacteriia</taxon>
        <taxon>Flavobacteriales</taxon>
        <taxon>Weeksellaceae</taxon>
        <taxon>Moheibacter</taxon>
    </lineage>
</organism>
<proteinExistence type="predicted"/>
<sequence>MINMCDVCEHFYQENKETYCTNKNVHKIKTPAKNQQELLYTLYKNTLYNQLFSDIRFQNLTS</sequence>
<dbReference type="AlphaFoldDB" id="A0A1W2BFT6"/>
<dbReference type="EMBL" id="FWXS01000006">
    <property type="protein sequence ID" value="SMC71278.1"/>
    <property type="molecule type" value="Genomic_DNA"/>
</dbReference>
<evidence type="ECO:0000313" key="1">
    <source>
        <dbReference type="EMBL" id="SMC71278.1"/>
    </source>
</evidence>
<dbReference type="Proteomes" id="UP000192393">
    <property type="component" value="Unassembled WGS sequence"/>
</dbReference>
<accession>A0A1W2BFT6</accession>